<evidence type="ECO:0000313" key="1">
    <source>
        <dbReference type="EMBL" id="GBF42428.1"/>
    </source>
</evidence>
<dbReference type="AlphaFoldDB" id="A0A2P2DCV1"/>
<proteinExistence type="predicted"/>
<dbReference type="EMBL" id="BFAZ01000009">
    <property type="protein sequence ID" value="GBF42428.1"/>
    <property type="molecule type" value="Genomic_DNA"/>
</dbReference>
<accession>A0A2P2DCV1</accession>
<keyword evidence="2" id="KW-1185">Reference proteome</keyword>
<sequence>MKLYIGFLLLSFLTVSCFYGEVYKPLPGLLYTNIHFDGDFDPENNVKEDTIATGCVQHFLRLYSWGNAGAGSIAKENGIIKISYIDHHLVEFLFIYGKYCTYVHGQKNL</sequence>
<protein>
    <submittedName>
        <fullName evidence="1">Lipoprotein</fullName>
    </submittedName>
</protein>
<organism evidence="1 2">
    <name type="scientific">Leptospira ellinghausenii</name>
    <dbReference type="NCBI Taxonomy" id="1917822"/>
    <lineage>
        <taxon>Bacteria</taxon>
        <taxon>Pseudomonadati</taxon>
        <taxon>Spirochaetota</taxon>
        <taxon>Spirochaetia</taxon>
        <taxon>Leptospirales</taxon>
        <taxon>Leptospiraceae</taxon>
        <taxon>Leptospira</taxon>
    </lineage>
</organism>
<keyword evidence="1" id="KW-0449">Lipoprotein</keyword>
<dbReference type="Pfam" id="PF13146">
    <property type="entry name" value="TRL"/>
    <property type="match status" value="1"/>
</dbReference>
<dbReference type="PROSITE" id="PS51257">
    <property type="entry name" value="PROKAR_LIPOPROTEIN"/>
    <property type="match status" value="1"/>
</dbReference>
<name>A0A2P2DCV1_9LEPT</name>
<gene>
    <name evidence="1" type="ORF">LPTSP2_17150</name>
</gene>
<dbReference type="OrthoDB" id="331113at2"/>
<dbReference type="Proteomes" id="UP000245206">
    <property type="component" value="Unassembled WGS sequence"/>
</dbReference>
<comment type="caution">
    <text evidence="1">The sequence shown here is derived from an EMBL/GenBank/DDBJ whole genome shotgun (WGS) entry which is preliminary data.</text>
</comment>
<dbReference type="InterPro" id="IPR025113">
    <property type="entry name" value="TRL-like"/>
</dbReference>
<dbReference type="RefSeq" id="WP_108959550.1">
    <property type="nucleotide sequence ID" value="NZ_BFAZ01000009.1"/>
</dbReference>
<evidence type="ECO:0000313" key="2">
    <source>
        <dbReference type="Proteomes" id="UP000245206"/>
    </source>
</evidence>
<reference evidence="2" key="1">
    <citation type="journal article" date="2019" name="Microbiol. Immunol.">
        <title>Molecular and phenotypic characterization of Leptospira johnsonii sp. nov., Leptospira ellinghausenii sp. nov. and Leptospira ryugenii sp. nov. isolated from soil and water in Japan.</title>
        <authorList>
            <person name="Masuzawa T."/>
            <person name="Saito M."/>
            <person name="Nakao R."/>
            <person name="Nikaido Y."/>
            <person name="Matsumoto M."/>
            <person name="Ogawa M."/>
            <person name="Yokoyama M."/>
            <person name="Hidaka Y."/>
            <person name="Tomita J."/>
            <person name="Sakakibara K."/>
            <person name="Suzuki K."/>
            <person name="Yasuda S."/>
            <person name="Sato H."/>
            <person name="Yamaguchi M."/>
            <person name="Yoshida S.I."/>
            <person name="Koizumi N."/>
            <person name="Kawamura Y."/>
        </authorList>
    </citation>
    <scope>NUCLEOTIDE SEQUENCE [LARGE SCALE GENOMIC DNA]</scope>
    <source>
        <strain evidence="2">E18</strain>
    </source>
</reference>